<organism evidence="1">
    <name type="scientific">Amphimedon queenslandica</name>
    <name type="common">Sponge</name>
    <dbReference type="NCBI Taxonomy" id="400682"/>
    <lineage>
        <taxon>Eukaryota</taxon>
        <taxon>Metazoa</taxon>
        <taxon>Porifera</taxon>
        <taxon>Demospongiae</taxon>
        <taxon>Heteroscleromorpha</taxon>
        <taxon>Haplosclerida</taxon>
        <taxon>Niphatidae</taxon>
        <taxon>Amphimedon</taxon>
    </lineage>
</organism>
<accession>A0A1X7VRK1</accession>
<evidence type="ECO:0000313" key="1">
    <source>
        <dbReference type="EnsemblMetazoa" id="Aqu2.1.42048_001"/>
    </source>
</evidence>
<dbReference type="InParanoid" id="A0A1X7VRK1"/>
<protein>
    <submittedName>
        <fullName evidence="1">Uncharacterized protein</fullName>
    </submittedName>
</protein>
<name>A0A1X7VRK1_AMPQE</name>
<sequence>MNIISNVHAGMMRTNFEYCWYELFSSMDDILSCYFRYSEVDVPRNV</sequence>
<reference evidence="1" key="1">
    <citation type="submission" date="2017-05" db="UniProtKB">
        <authorList>
            <consortium name="EnsemblMetazoa"/>
        </authorList>
    </citation>
    <scope>IDENTIFICATION</scope>
</reference>
<dbReference type="AlphaFoldDB" id="A0A1X7VRK1"/>
<dbReference type="EnsemblMetazoa" id="Aqu2.1.42048_001">
    <property type="protein sequence ID" value="Aqu2.1.42048_001"/>
    <property type="gene ID" value="Aqu2.1.42048"/>
</dbReference>
<proteinExistence type="predicted"/>